<proteinExistence type="predicted"/>
<sequence>MRKILLFFILLIGFTYASDVTYRFGRGLSVDNRFYLGGYTSFQYEHRENGYYEYKIDDIAVLGFYRQGKLKIFGELEAKNWYVKRKGSESEFNLKLHTERFYLEYAFNESFKTRIGRFITPLGIWNQVHINALKWTTSDPVTAEWFYPRFSTGLDIYGFLPVIDDTTEYHFFIQKTKNIDDAYNNVRTNDFIGFQFKKFFGINRYFGINGGRYYDTQFKETSIFLGIFGYLNIKRFYLMGEGYIAHENEEHHADYSGRIDKESYYIQTVYRVFSKNYLVVRNEYFKDRSDKGYLNVWTFGWNYKPLFNISIKGEYQFFEKRDNRFLASFAVLF</sequence>
<gene>
    <name evidence="1" type="ordered locus">PERMA_1495</name>
</gene>
<protein>
    <recommendedName>
        <fullName evidence="3">Porin</fullName>
    </recommendedName>
</protein>
<name>C0QRG7_PERMH</name>
<organism evidence="1 2">
    <name type="scientific">Persephonella marina (strain DSM 14350 / EX-H1)</name>
    <dbReference type="NCBI Taxonomy" id="123214"/>
    <lineage>
        <taxon>Bacteria</taxon>
        <taxon>Pseudomonadati</taxon>
        <taxon>Aquificota</taxon>
        <taxon>Aquificia</taxon>
        <taxon>Aquificales</taxon>
        <taxon>Hydrogenothermaceae</taxon>
        <taxon>Persephonella</taxon>
    </lineage>
</organism>
<evidence type="ECO:0000313" key="2">
    <source>
        <dbReference type="Proteomes" id="UP000001366"/>
    </source>
</evidence>
<dbReference type="KEGG" id="pmx:PERMA_1495"/>
<dbReference type="OrthoDB" id="9768080at2"/>
<dbReference type="PaxDb" id="123214-PERMA_1495"/>
<dbReference type="eggNOG" id="ENOG5030JVD">
    <property type="taxonomic scope" value="Bacteria"/>
</dbReference>
<evidence type="ECO:0000313" key="1">
    <source>
        <dbReference type="EMBL" id="ACO03316.1"/>
    </source>
</evidence>
<dbReference type="HOGENOM" id="CLU_914686_0_0_0"/>
<reference evidence="1 2" key="1">
    <citation type="journal article" date="2009" name="J. Bacteriol.">
        <title>Complete and draft genome sequences of six members of the Aquificales.</title>
        <authorList>
            <person name="Reysenbach A.L."/>
            <person name="Hamamura N."/>
            <person name="Podar M."/>
            <person name="Griffiths E."/>
            <person name="Ferreira S."/>
            <person name="Hochstein R."/>
            <person name="Heidelberg J."/>
            <person name="Johnson J."/>
            <person name="Mead D."/>
            <person name="Pohorille A."/>
            <person name="Sarmiento M."/>
            <person name="Schweighofer K."/>
            <person name="Seshadri R."/>
            <person name="Voytek M.A."/>
        </authorList>
    </citation>
    <scope>NUCLEOTIDE SEQUENCE [LARGE SCALE GENOMIC DNA]</scope>
    <source>
        <strain evidence="2">DSM 14350 / EX-H1</strain>
    </source>
</reference>
<dbReference type="EMBL" id="CP001230">
    <property type="protein sequence ID" value="ACO03316.1"/>
    <property type="molecule type" value="Genomic_DNA"/>
</dbReference>
<accession>C0QRG7</accession>
<dbReference type="Proteomes" id="UP000001366">
    <property type="component" value="Chromosome"/>
</dbReference>
<evidence type="ECO:0008006" key="3">
    <source>
        <dbReference type="Google" id="ProtNLM"/>
    </source>
</evidence>
<dbReference type="RefSeq" id="WP_012675555.1">
    <property type="nucleotide sequence ID" value="NC_012440.1"/>
</dbReference>
<dbReference type="AlphaFoldDB" id="C0QRG7"/>
<keyword evidence="2" id="KW-1185">Reference proteome</keyword>
<dbReference type="STRING" id="123214.PERMA_1495"/>